<dbReference type="PANTHER" id="PTHR43190">
    <property type="entry name" value="N-ACETYL-D-GLUCOSAMINE KINASE"/>
    <property type="match status" value="1"/>
</dbReference>
<dbReference type="Gene3D" id="3.30.420.40">
    <property type="match status" value="2"/>
</dbReference>
<gene>
    <name evidence="2" type="ORF">GCM10022240_07770</name>
</gene>
<dbReference type="RefSeq" id="WP_344780740.1">
    <property type="nucleotide sequence ID" value="NZ_BAABAF010000002.1"/>
</dbReference>
<sequence>MVDGGGGRILVAIDGGGEKTDAVALTVDGDVLAQASGPGSNPRVAGAEAAAEVLARLIGETVRAAHVAAPPAKPVGTAVGGTTAIPVHAFVSGLNLPRDVDALRTHLTGALAQLPAGASAAHECTLALDNDMPAMLRAGTDAADAVAVVCGTGINAIGIRAGHASVRFPALGTISGDWGGGWELGQQALWHAARAQDGRGPDTSLRIVIPQAFGVDDVTDVFTALDSGRVAHAELRRLAPAVLAAAAGGDAIAQSLVDRQAEEVVVLATTVLRRLGLDGAAVPVVLGGGLITGGGPRLTDGIRARLAEQAPWARPFVPDVRPVVGAALLTLAAAGGDAASLARVRSDLCRG</sequence>
<evidence type="ECO:0000259" key="1">
    <source>
        <dbReference type="Pfam" id="PF01869"/>
    </source>
</evidence>
<dbReference type="InterPro" id="IPR043129">
    <property type="entry name" value="ATPase_NBD"/>
</dbReference>
<organism evidence="2 3">
    <name type="scientific">Microbacterium kribbense</name>
    <dbReference type="NCBI Taxonomy" id="433645"/>
    <lineage>
        <taxon>Bacteria</taxon>
        <taxon>Bacillati</taxon>
        <taxon>Actinomycetota</taxon>
        <taxon>Actinomycetes</taxon>
        <taxon>Micrococcales</taxon>
        <taxon>Microbacteriaceae</taxon>
        <taxon>Microbacterium</taxon>
    </lineage>
</organism>
<reference evidence="3" key="1">
    <citation type="journal article" date="2019" name="Int. J. Syst. Evol. Microbiol.">
        <title>The Global Catalogue of Microorganisms (GCM) 10K type strain sequencing project: providing services to taxonomists for standard genome sequencing and annotation.</title>
        <authorList>
            <consortium name="The Broad Institute Genomics Platform"/>
            <consortium name="The Broad Institute Genome Sequencing Center for Infectious Disease"/>
            <person name="Wu L."/>
            <person name="Ma J."/>
        </authorList>
    </citation>
    <scope>NUCLEOTIDE SEQUENCE [LARGE SCALE GENOMIC DNA]</scope>
    <source>
        <strain evidence="3">JCM 16950</strain>
    </source>
</reference>
<dbReference type="SUPFAM" id="SSF53067">
    <property type="entry name" value="Actin-like ATPase domain"/>
    <property type="match status" value="2"/>
</dbReference>
<dbReference type="Proteomes" id="UP001500540">
    <property type="component" value="Unassembled WGS sequence"/>
</dbReference>
<evidence type="ECO:0000313" key="2">
    <source>
        <dbReference type="EMBL" id="GAA3757434.1"/>
    </source>
</evidence>
<comment type="caution">
    <text evidence="2">The sequence shown here is derived from an EMBL/GenBank/DDBJ whole genome shotgun (WGS) entry which is preliminary data.</text>
</comment>
<name>A0ABP7G689_9MICO</name>
<proteinExistence type="predicted"/>
<dbReference type="PANTHER" id="PTHR43190:SF3">
    <property type="entry name" value="N-ACETYL-D-GLUCOSAMINE KINASE"/>
    <property type="match status" value="1"/>
</dbReference>
<evidence type="ECO:0000313" key="3">
    <source>
        <dbReference type="Proteomes" id="UP001500540"/>
    </source>
</evidence>
<protein>
    <submittedName>
        <fullName evidence="2">BadF/BadG/BcrA/BcrD ATPase family protein</fullName>
    </submittedName>
</protein>
<dbReference type="InterPro" id="IPR002731">
    <property type="entry name" value="ATPase_BadF"/>
</dbReference>
<keyword evidence="3" id="KW-1185">Reference proteome</keyword>
<dbReference type="InterPro" id="IPR052519">
    <property type="entry name" value="Euk-type_GlcNAc_Kinase"/>
</dbReference>
<dbReference type="Pfam" id="PF01869">
    <property type="entry name" value="BcrAD_BadFG"/>
    <property type="match status" value="1"/>
</dbReference>
<accession>A0ABP7G689</accession>
<feature type="domain" description="ATPase BadF/BadG/BcrA/BcrD type" evidence="1">
    <location>
        <begin position="13"/>
        <end position="329"/>
    </location>
</feature>
<dbReference type="EMBL" id="BAABAF010000002">
    <property type="protein sequence ID" value="GAA3757434.1"/>
    <property type="molecule type" value="Genomic_DNA"/>
</dbReference>